<reference evidence="13" key="3">
    <citation type="submission" date="2025-09" db="UniProtKB">
        <authorList>
            <consortium name="Ensembl"/>
        </authorList>
    </citation>
    <scope>IDENTIFICATION</scope>
</reference>
<dbReference type="AlphaFoldDB" id="A0A3P8W575"/>
<proteinExistence type="inferred from homology"/>
<keyword evidence="7" id="KW-0789">Thiol protease inhibitor</keyword>
<reference evidence="13" key="2">
    <citation type="submission" date="2025-08" db="UniProtKB">
        <authorList>
            <consortium name="Ensembl"/>
        </authorList>
    </citation>
    <scope>IDENTIFICATION</scope>
</reference>
<evidence type="ECO:0000256" key="1">
    <source>
        <dbReference type="ARBA" id="ARBA00002637"/>
    </source>
</evidence>
<dbReference type="GO" id="GO:0010859">
    <property type="term" value="F:calcium-dependent cysteine-type endopeptidase inhibitor activity"/>
    <property type="evidence" value="ECO:0007669"/>
    <property type="project" value="TreeGrafter"/>
</dbReference>
<evidence type="ECO:0000313" key="13">
    <source>
        <dbReference type="Ensembl" id="ENSCSEP00000019695.1"/>
    </source>
</evidence>
<evidence type="ECO:0000256" key="11">
    <source>
        <dbReference type="ARBA" id="ARBA00033013"/>
    </source>
</evidence>
<evidence type="ECO:0000256" key="9">
    <source>
        <dbReference type="ARBA" id="ARBA00022843"/>
    </source>
</evidence>
<dbReference type="Ensembl" id="ENSCSET00000019934.1">
    <property type="protein sequence ID" value="ENSCSEP00000019695.1"/>
    <property type="gene ID" value="ENSCSEG00000012578.1"/>
</dbReference>
<reference evidence="13 14" key="1">
    <citation type="journal article" date="2014" name="Nat. Genet.">
        <title>Whole-genome sequence of a flatfish provides insights into ZW sex chromosome evolution and adaptation to a benthic lifestyle.</title>
        <authorList>
            <person name="Chen S."/>
            <person name="Zhang G."/>
            <person name="Shao C."/>
            <person name="Huang Q."/>
            <person name="Liu G."/>
            <person name="Zhang P."/>
            <person name="Song W."/>
            <person name="An N."/>
            <person name="Chalopin D."/>
            <person name="Volff J.N."/>
            <person name="Hong Y."/>
            <person name="Li Q."/>
            <person name="Sha Z."/>
            <person name="Zhou H."/>
            <person name="Xie M."/>
            <person name="Yu Q."/>
            <person name="Liu Y."/>
            <person name="Xiang H."/>
            <person name="Wang N."/>
            <person name="Wu K."/>
            <person name="Yang C."/>
            <person name="Zhou Q."/>
            <person name="Liao X."/>
            <person name="Yang L."/>
            <person name="Hu Q."/>
            <person name="Zhang J."/>
            <person name="Meng L."/>
            <person name="Jin L."/>
            <person name="Tian Y."/>
            <person name="Lian J."/>
            <person name="Yang J."/>
            <person name="Miao G."/>
            <person name="Liu S."/>
            <person name="Liang Z."/>
            <person name="Yan F."/>
            <person name="Li Y."/>
            <person name="Sun B."/>
            <person name="Zhang H."/>
            <person name="Zhang J."/>
            <person name="Zhu Y."/>
            <person name="Du M."/>
            <person name="Zhao Y."/>
            <person name="Schartl M."/>
            <person name="Tang Q."/>
            <person name="Wang J."/>
        </authorList>
    </citation>
    <scope>NUCLEOTIDE SEQUENCE</scope>
</reference>
<keyword evidence="5" id="KW-0597">Phosphoprotein</keyword>
<dbReference type="Proteomes" id="UP000265120">
    <property type="component" value="Chromosome 11"/>
</dbReference>
<name>A0A3P8W575_CYNSE</name>
<dbReference type="Pfam" id="PF00748">
    <property type="entry name" value="Calpain_inhib"/>
    <property type="match status" value="2"/>
</dbReference>
<keyword evidence="8" id="KW-0677">Repeat</keyword>
<dbReference type="OMA" id="HKERPAP"/>
<evidence type="ECO:0000256" key="10">
    <source>
        <dbReference type="ARBA" id="ARBA00022990"/>
    </source>
</evidence>
<accession>A0A3P8W575</accession>
<evidence type="ECO:0000256" key="2">
    <source>
        <dbReference type="ARBA" id="ARBA00009487"/>
    </source>
</evidence>
<feature type="region of interest" description="Disordered" evidence="12">
    <location>
        <begin position="1"/>
        <end position="82"/>
    </location>
</feature>
<evidence type="ECO:0000256" key="3">
    <source>
        <dbReference type="ARBA" id="ARBA00017619"/>
    </source>
</evidence>
<dbReference type="InterPro" id="IPR001259">
    <property type="entry name" value="Prot_inh_calpain"/>
</dbReference>
<evidence type="ECO:0000256" key="6">
    <source>
        <dbReference type="ARBA" id="ARBA00022690"/>
    </source>
</evidence>
<evidence type="ECO:0000256" key="12">
    <source>
        <dbReference type="SAM" id="MobiDB-lite"/>
    </source>
</evidence>
<comment type="function">
    <text evidence="1">Specific inhibition of calpain (calcium-dependent cysteine protease). Plays a key role in postmortem tenderization of meat and have been proposed to be involved in muscle protein degradation in living tissue.</text>
</comment>
<dbReference type="InterPro" id="IPR026998">
    <property type="entry name" value="Calpastatin"/>
</dbReference>
<keyword evidence="10" id="KW-0007">Acetylation</keyword>
<dbReference type="GO" id="GO:0005737">
    <property type="term" value="C:cytoplasm"/>
    <property type="evidence" value="ECO:0007669"/>
    <property type="project" value="TreeGrafter"/>
</dbReference>
<keyword evidence="9" id="KW-0832">Ubl conjugation</keyword>
<feature type="compositionally biased region" description="Basic and acidic residues" evidence="12">
    <location>
        <begin position="16"/>
        <end position="66"/>
    </location>
</feature>
<dbReference type="PANTHER" id="PTHR10077">
    <property type="entry name" value="CALPASTATIN"/>
    <property type="match status" value="1"/>
</dbReference>
<dbReference type="PANTHER" id="PTHR10077:SF0">
    <property type="entry name" value="CALPASTATIN"/>
    <property type="match status" value="1"/>
</dbReference>
<evidence type="ECO:0000256" key="7">
    <source>
        <dbReference type="ARBA" id="ARBA00022704"/>
    </source>
</evidence>
<keyword evidence="14" id="KW-1185">Reference proteome</keyword>
<organism evidence="13 14">
    <name type="scientific">Cynoglossus semilaevis</name>
    <name type="common">Tongue sole</name>
    <dbReference type="NCBI Taxonomy" id="244447"/>
    <lineage>
        <taxon>Eukaryota</taxon>
        <taxon>Metazoa</taxon>
        <taxon>Chordata</taxon>
        <taxon>Craniata</taxon>
        <taxon>Vertebrata</taxon>
        <taxon>Euteleostomi</taxon>
        <taxon>Actinopterygii</taxon>
        <taxon>Neopterygii</taxon>
        <taxon>Teleostei</taxon>
        <taxon>Neoteleostei</taxon>
        <taxon>Acanthomorphata</taxon>
        <taxon>Carangaria</taxon>
        <taxon>Pleuronectiformes</taxon>
        <taxon>Pleuronectoidei</taxon>
        <taxon>Cynoglossidae</taxon>
        <taxon>Cynoglossinae</taxon>
        <taxon>Cynoglossus</taxon>
    </lineage>
</organism>
<protein>
    <recommendedName>
        <fullName evidence="3">Calpastatin</fullName>
    </recommendedName>
    <alternativeName>
        <fullName evidence="11">Calpain inhibitor</fullName>
    </alternativeName>
</protein>
<sequence>MSLDALSALGDTLAADEPKPKQPELKPEDIVSEGKLKEEEGVRVGEREDTLPPEYRFDKEKLEKLPAPKPEPPMNTGDALDILSGDFASSSAAPTVQAPVVQPPTPADSALDVLAGDFVASTAAPTVKSAVCAPSETDQQVSECKRTLSILCFV</sequence>
<keyword evidence="6" id="KW-0646">Protease inhibitor</keyword>
<evidence type="ECO:0000313" key="14">
    <source>
        <dbReference type="Proteomes" id="UP000265120"/>
    </source>
</evidence>
<keyword evidence="4" id="KW-1017">Isopeptide bond</keyword>
<comment type="similarity">
    <text evidence="2">Belongs to the protease inhibitor I27 (calpastatin) family.</text>
</comment>
<evidence type="ECO:0000256" key="5">
    <source>
        <dbReference type="ARBA" id="ARBA00022553"/>
    </source>
</evidence>
<dbReference type="GeneTree" id="ENSGT00390000002993"/>
<evidence type="ECO:0000256" key="8">
    <source>
        <dbReference type="ARBA" id="ARBA00022737"/>
    </source>
</evidence>
<evidence type="ECO:0000256" key="4">
    <source>
        <dbReference type="ARBA" id="ARBA00022499"/>
    </source>
</evidence>